<dbReference type="VEuPathDB" id="FungiDB:VP01_1903g3"/>
<protein>
    <submittedName>
        <fullName evidence="1">Uncharacterized protein</fullName>
    </submittedName>
</protein>
<evidence type="ECO:0000313" key="2">
    <source>
        <dbReference type="Proteomes" id="UP000037035"/>
    </source>
</evidence>
<reference evidence="1 2" key="1">
    <citation type="submission" date="2015-08" db="EMBL/GenBank/DDBJ databases">
        <title>Next Generation Sequencing and Analysis of the Genome of Puccinia sorghi L Schw, the Causal Agent of Maize Common Rust.</title>
        <authorList>
            <person name="Rochi L."/>
            <person name="Burguener G."/>
            <person name="Darino M."/>
            <person name="Turjanski A."/>
            <person name="Kreff E."/>
            <person name="Dieguez M.J."/>
            <person name="Sacco F."/>
        </authorList>
    </citation>
    <scope>NUCLEOTIDE SEQUENCE [LARGE SCALE GENOMIC DNA]</scope>
    <source>
        <strain evidence="1 2">RO10H11247</strain>
    </source>
</reference>
<gene>
    <name evidence="1" type="ORF">VP01_1903g3</name>
</gene>
<proteinExistence type="predicted"/>
<evidence type="ECO:0000313" key="1">
    <source>
        <dbReference type="EMBL" id="KNZ58570.1"/>
    </source>
</evidence>
<comment type="caution">
    <text evidence="1">The sequence shown here is derived from an EMBL/GenBank/DDBJ whole genome shotgun (WGS) entry which is preliminary data.</text>
</comment>
<organism evidence="1 2">
    <name type="scientific">Puccinia sorghi</name>
    <dbReference type="NCBI Taxonomy" id="27349"/>
    <lineage>
        <taxon>Eukaryota</taxon>
        <taxon>Fungi</taxon>
        <taxon>Dikarya</taxon>
        <taxon>Basidiomycota</taxon>
        <taxon>Pucciniomycotina</taxon>
        <taxon>Pucciniomycetes</taxon>
        <taxon>Pucciniales</taxon>
        <taxon>Pucciniaceae</taxon>
        <taxon>Puccinia</taxon>
    </lineage>
</organism>
<sequence>MKLNILYTNEQGGVAIFGNNLLLCQLCELIMDPELHGKKLVGPAGWGIKFAQPAKSNQKQPGRRAAGDALRTCKKLIIDVVHLFWGKFLLFRNLWTQNFLISVTKGLKTFSNLYGKWQRKCGCKLGSLGDFGGLSRHCRKVGWTWVAAEGTAGAIWTGLRILRGLGLVSRGLSSIKANTGVMRQRVEINDCVSVGIRGVGIHGMRVVGRHLIIILLINLQNPREEHKENKSLQGTQGITFRISFRVAHQQRVVKGTELKMYLLGVNFSAEETKESQIYRKRMFSSQLLGFLSTLRERKIKLSRRNKRGKNKENKTIQTNFNNIWFYLDKIQL</sequence>
<dbReference type="AlphaFoldDB" id="A0A0L6VEN7"/>
<accession>A0A0L6VEN7</accession>
<dbReference type="Proteomes" id="UP000037035">
    <property type="component" value="Unassembled WGS sequence"/>
</dbReference>
<dbReference type="EMBL" id="LAVV01006730">
    <property type="protein sequence ID" value="KNZ58570.1"/>
    <property type="molecule type" value="Genomic_DNA"/>
</dbReference>
<keyword evidence="2" id="KW-1185">Reference proteome</keyword>
<name>A0A0L6VEN7_9BASI</name>